<name>A0A285TB71_9RHOB</name>
<feature type="transmembrane region" description="Helical" evidence="1">
    <location>
        <begin position="6"/>
        <end position="28"/>
    </location>
</feature>
<protein>
    <submittedName>
        <fullName evidence="2">Uncharacterized protein</fullName>
    </submittedName>
</protein>
<dbReference type="EMBL" id="OBMT01000017">
    <property type="protein sequence ID" value="SOC19047.1"/>
    <property type="molecule type" value="Genomic_DNA"/>
</dbReference>
<sequence>MNIIAYAAFSYLITAVISFAVIGVIVAISKLLSNSNAS</sequence>
<dbReference type="Proteomes" id="UP000219111">
    <property type="component" value="Unassembled WGS sequence"/>
</dbReference>
<evidence type="ECO:0000313" key="2">
    <source>
        <dbReference type="EMBL" id="SOC19047.1"/>
    </source>
</evidence>
<dbReference type="AlphaFoldDB" id="A0A285TB71"/>
<keyword evidence="1" id="KW-0472">Membrane</keyword>
<proteinExistence type="predicted"/>
<accession>A0A285TB71</accession>
<keyword evidence="3" id="KW-1185">Reference proteome</keyword>
<gene>
    <name evidence="2" type="ORF">SAMN05877831_11754</name>
</gene>
<evidence type="ECO:0000256" key="1">
    <source>
        <dbReference type="SAM" id="Phobius"/>
    </source>
</evidence>
<organism evidence="2 3">
    <name type="scientific">Rhodobacter maris</name>
    <dbReference type="NCBI Taxonomy" id="446682"/>
    <lineage>
        <taxon>Bacteria</taxon>
        <taxon>Pseudomonadati</taxon>
        <taxon>Pseudomonadota</taxon>
        <taxon>Alphaproteobacteria</taxon>
        <taxon>Rhodobacterales</taxon>
        <taxon>Rhodobacter group</taxon>
        <taxon>Rhodobacter</taxon>
    </lineage>
</organism>
<keyword evidence="1" id="KW-1133">Transmembrane helix</keyword>
<keyword evidence="1" id="KW-0812">Transmembrane</keyword>
<evidence type="ECO:0000313" key="3">
    <source>
        <dbReference type="Proteomes" id="UP000219111"/>
    </source>
</evidence>
<reference evidence="3" key="1">
    <citation type="submission" date="2017-08" db="EMBL/GenBank/DDBJ databases">
        <authorList>
            <person name="Varghese N."/>
            <person name="Submissions S."/>
        </authorList>
    </citation>
    <scope>NUCLEOTIDE SEQUENCE [LARGE SCALE GENOMIC DNA]</scope>
    <source>
        <strain evidence="3">JA276</strain>
    </source>
</reference>